<accession>A0ACB8F926</accession>
<reference evidence="1" key="1">
    <citation type="submission" date="2021-08" db="EMBL/GenBank/DDBJ databases">
        <title>The first chromosome-level gecko genome reveals the dynamic sex chromosomes of Neotropical dwarf geckos (Sphaerodactylidae: Sphaerodactylus).</title>
        <authorList>
            <person name="Pinto B.J."/>
            <person name="Keating S.E."/>
            <person name="Gamble T."/>
        </authorList>
    </citation>
    <scope>NUCLEOTIDE SEQUENCE</scope>
    <source>
        <strain evidence="1">TG3544</strain>
    </source>
</reference>
<proteinExistence type="predicted"/>
<dbReference type="Proteomes" id="UP000827872">
    <property type="component" value="Linkage Group LG08"/>
</dbReference>
<protein>
    <submittedName>
        <fullName evidence="1">Uncharacterized protein</fullName>
    </submittedName>
</protein>
<name>A0ACB8F926_9SAUR</name>
<gene>
    <name evidence="1" type="ORF">K3G42_014034</name>
</gene>
<evidence type="ECO:0000313" key="1">
    <source>
        <dbReference type="EMBL" id="KAH8001691.1"/>
    </source>
</evidence>
<keyword evidence="2" id="KW-1185">Reference proteome</keyword>
<evidence type="ECO:0000313" key="2">
    <source>
        <dbReference type="Proteomes" id="UP000827872"/>
    </source>
</evidence>
<organism evidence="1 2">
    <name type="scientific">Sphaerodactylus townsendi</name>
    <dbReference type="NCBI Taxonomy" id="933632"/>
    <lineage>
        <taxon>Eukaryota</taxon>
        <taxon>Metazoa</taxon>
        <taxon>Chordata</taxon>
        <taxon>Craniata</taxon>
        <taxon>Vertebrata</taxon>
        <taxon>Euteleostomi</taxon>
        <taxon>Lepidosauria</taxon>
        <taxon>Squamata</taxon>
        <taxon>Bifurcata</taxon>
        <taxon>Gekkota</taxon>
        <taxon>Sphaerodactylidae</taxon>
        <taxon>Sphaerodactylus</taxon>
    </lineage>
</organism>
<dbReference type="EMBL" id="CM037621">
    <property type="protein sequence ID" value="KAH8001691.1"/>
    <property type="molecule type" value="Genomic_DNA"/>
</dbReference>
<sequence length="446" mass="49443">MENASNSSQGSLEPPVAGSSWKVLAGCLLALLVLSTLMGNALVCLAVLRFHHLRSKITNWFVLSLAVSDLCVALLVMPWKAVTEVAGGLWLFGSRFCDTWVAFDIMCCTASILHLCIISLDRYWAIASPFRYERRMTRCLASAMIALAWSLSILISFIPVQLHWHKAEAGRSQGMPKAGPHLCDTSLNRTYAITSSLISFYIPVAIMIGTYTRIYRIAQAQIRQISSLERAGGLSSTQGKGPTAALRSLLRKETKVFQTLAIIMGVFVCCWLPFFLLNCLLPFCEAKPNSGSSAQLPCISHTTFNVFTWFGWANSSINPVIYAFNADFRRAFSSLLGCPYLSCWAARSSATRRVNLSNELVSYHHGFSYHKDGEVPVPMAWSQSLPCTMSFQRHEQSPGEPLLEKGTLLPCQADQRSGTKDLNLPTILPFECETECTCVWVVPLYH</sequence>
<comment type="caution">
    <text evidence="1">The sequence shown here is derived from an EMBL/GenBank/DDBJ whole genome shotgun (WGS) entry which is preliminary data.</text>
</comment>